<keyword evidence="1" id="KW-1133">Transmembrane helix</keyword>
<organism evidence="2 3">
    <name type="scientific">Bacillus thuringiensis</name>
    <dbReference type="NCBI Taxonomy" id="1428"/>
    <lineage>
        <taxon>Bacteria</taxon>
        <taxon>Bacillati</taxon>
        <taxon>Bacillota</taxon>
        <taxon>Bacilli</taxon>
        <taxon>Bacillales</taxon>
        <taxon>Bacillaceae</taxon>
        <taxon>Bacillus</taxon>
        <taxon>Bacillus cereus group</taxon>
    </lineage>
</organism>
<protein>
    <submittedName>
        <fullName evidence="2">Uncharacterized protein</fullName>
    </submittedName>
</protein>
<name>A0A9X7FX36_BACTU</name>
<dbReference type="EMBL" id="NVCO01000017">
    <property type="protein sequence ID" value="PFT49060.1"/>
    <property type="molecule type" value="Genomic_DNA"/>
</dbReference>
<gene>
    <name evidence="2" type="ORF">COK72_06740</name>
</gene>
<evidence type="ECO:0000313" key="2">
    <source>
        <dbReference type="EMBL" id="PFT49060.1"/>
    </source>
</evidence>
<comment type="caution">
    <text evidence="2">The sequence shown here is derived from an EMBL/GenBank/DDBJ whole genome shotgun (WGS) entry which is preliminary data.</text>
</comment>
<feature type="transmembrane region" description="Helical" evidence="1">
    <location>
        <begin position="7"/>
        <end position="30"/>
    </location>
</feature>
<sequence>MNKIVKRILIAVAVVVVFIIGAFIGAIGVYNDEEFKDRIREEEKTELIDEISEVFEALGYDKSVVFKDAAPSQVSI</sequence>
<reference evidence="2 3" key="1">
    <citation type="submission" date="2017-09" db="EMBL/GenBank/DDBJ databases">
        <title>Large-scale bioinformatics analysis of Bacillus genomes uncovers conserved roles of natural products in bacterial physiology.</title>
        <authorList>
            <consortium name="Agbiome Team Llc"/>
            <person name="Bleich R.M."/>
            <person name="Grubbs K.J."/>
            <person name="Santa Maria K.C."/>
            <person name="Allen S.E."/>
            <person name="Farag S."/>
            <person name="Shank E.A."/>
            <person name="Bowers A."/>
        </authorList>
    </citation>
    <scope>NUCLEOTIDE SEQUENCE [LARGE SCALE GENOMIC DNA]</scope>
    <source>
        <strain evidence="2 3">AFS065400</strain>
    </source>
</reference>
<dbReference type="AlphaFoldDB" id="A0A9X7FX36"/>
<dbReference type="Proteomes" id="UP000226106">
    <property type="component" value="Unassembled WGS sequence"/>
</dbReference>
<dbReference type="RefSeq" id="WP_098640315.1">
    <property type="nucleotide sequence ID" value="NZ_NVCO01000017.1"/>
</dbReference>
<evidence type="ECO:0000313" key="3">
    <source>
        <dbReference type="Proteomes" id="UP000226106"/>
    </source>
</evidence>
<keyword evidence="1" id="KW-0472">Membrane</keyword>
<evidence type="ECO:0000256" key="1">
    <source>
        <dbReference type="SAM" id="Phobius"/>
    </source>
</evidence>
<keyword evidence="1" id="KW-0812">Transmembrane</keyword>
<accession>A0A9X7FX36</accession>
<proteinExistence type="predicted"/>